<proteinExistence type="predicted"/>
<name>A0A1M4UZ88_9FIRM</name>
<keyword evidence="2" id="KW-1185">Reference proteome</keyword>
<organism evidence="1 2">
    <name type="scientific">Alkalibacter saccharofermentans DSM 14828</name>
    <dbReference type="NCBI Taxonomy" id="1120975"/>
    <lineage>
        <taxon>Bacteria</taxon>
        <taxon>Bacillati</taxon>
        <taxon>Bacillota</taxon>
        <taxon>Clostridia</taxon>
        <taxon>Eubacteriales</taxon>
        <taxon>Eubacteriaceae</taxon>
        <taxon>Alkalibacter</taxon>
    </lineage>
</organism>
<gene>
    <name evidence="1" type="ORF">SAMN02746064_00866</name>
</gene>
<reference evidence="1 2" key="1">
    <citation type="submission" date="2016-11" db="EMBL/GenBank/DDBJ databases">
        <authorList>
            <person name="Jaros S."/>
            <person name="Januszkiewicz K."/>
            <person name="Wedrychowicz H."/>
        </authorList>
    </citation>
    <scope>NUCLEOTIDE SEQUENCE [LARGE SCALE GENOMIC DNA]</scope>
    <source>
        <strain evidence="1 2">DSM 14828</strain>
    </source>
</reference>
<evidence type="ECO:0000313" key="1">
    <source>
        <dbReference type="EMBL" id="SHE61985.1"/>
    </source>
</evidence>
<dbReference type="EMBL" id="FQTU01000004">
    <property type="protein sequence ID" value="SHE61985.1"/>
    <property type="molecule type" value="Genomic_DNA"/>
</dbReference>
<sequence>MQSSMKHLKKFDIAIEKQVVNNRILTIKQAASRPQQTVDKVRGKPRAFLRV</sequence>
<accession>A0A1M4UZ88</accession>
<protein>
    <submittedName>
        <fullName evidence="1">Uncharacterized protein</fullName>
    </submittedName>
</protein>
<dbReference type="AlphaFoldDB" id="A0A1M4UZ88"/>
<evidence type="ECO:0000313" key="2">
    <source>
        <dbReference type="Proteomes" id="UP000184251"/>
    </source>
</evidence>
<dbReference type="Proteomes" id="UP000184251">
    <property type="component" value="Unassembled WGS sequence"/>
</dbReference>